<proteinExistence type="predicted"/>
<sequence>MSTGIPQTSAQTAPATRDAERLRRGAIWLVIGSVLAVLALIVWAILAALAGAPGGVIAATSGIVAVSVACSTGSVAISTRRKQLADPAR</sequence>
<dbReference type="EMBL" id="BSER01000001">
    <property type="protein sequence ID" value="GLJ93961.1"/>
    <property type="molecule type" value="Genomic_DNA"/>
</dbReference>
<feature type="transmembrane region" description="Helical" evidence="1">
    <location>
        <begin position="26"/>
        <end position="50"/>
    </location>
</feature>
<organism evidence="2 3">
    <name type="scientific">Microbacterium dextranolyticum</name>
    <dbReference type="NCBI Taxonomy" id="36806"/>
    <lineage>
        <taxon>Bacteria</taxon>
        <taxon>Bacillati</taxon>
        <taxon>Actinomycetota</taxon>
        <taxon>Actinomycetes</taxon>
        <taxon>Micrococcales</taxon>
        <taxon>Microbacteriaceae</taxon>
        <taxon>Microbacterium</taxon>
    </lineage>
</organism>
<gene>
    <name evidence="2" type="ORF">GCM10017591_00220</name>
</gene>
<dbReference type="RefSeq" id="WP_204962499.1">
    <property type="nucleotide sequence ID" value="NZ_BAAAUR010000002.1"/>
</dbReference>
<keyword evidence="1" id="KW-0472">Membrane</keyword>
<evidence type="ECO:0000313" key="3">
    <source>
        <dbReference type="Proteomes" id="UP001142291"/>
    </source>
</evidence>
<comment type="caution">
    <text evidence="2">The sequence shown here is derived from an EMBL/GenBank/DDBJ whole genome shotgun (WGS) entry which is preliminary data.</text>
</comment>
<evidence type="ECO:0000256" key="1">
    <source>
        <dbReference type="SAM" id="Phobius"/>
    </source>
</evidence>
<dbReference type="Proteomes" id="UP001142291">
    <property type="component" value="Unassembled WGS sequence"/>
</dbReference>
<dbReference type="AlphaFoldDB" id="A0A9W6M4L5"/>
<reference evidence="2" key="1">
    <citation type="journal article" date="2014" name="Int. J. Syst. Evol. Microbiol.">
        <title>Complete genome sequence of Corynebacterium casei LMG S-19264T (=DSM 44701T), isolated from a smear-ripened cheese.</title>
        <authorList>
            <consortium name="US DOE Joint Genome Institute (JGI-PGF)"/>
            <person name="Walter F."/>
            <person name="Albersmeier A."/>
            <person name="Kalinowski J."/>
            <person name="Ruckert C."/>
        </authorList>
    </citation>
    <scope>NUCLEOTIDE SEQUENCE</scope>
    <source>
        <strain evidence="2">VKM Ac-1940</strain>
    </source>
</reference>
<keyword evidence="1" id="KW-1133">Transmembrane helix</keyword>
<feature type="transmembrane region" description="Helical" evidence="1">
    <location>
        <begin position="56"/>
        <end position="77"/>
    </location>
</feature>
<keyword evidence="3" id="KW-1185">Reference proteome</keyword>
<evidence type="ECO:0000313" key="2">
    <source>
        <dbReference type="EMBL" id="GLJ93961.1"/>
    </source>
</evidence>
<name>A0A9W6M4L5_9MICO</name>
<reference evidence="2" key="2">
    <citation type="submission" date="2023-01" db="EMBL/GenBank/DDBJ databases">
        <authorList>
            <person name="Sun Q."/>
            <person name="Evtushenko L."/>
        </authorList>
    </citation>
    <scope>NUCLEOTIDE SEQUENCE</scope>
    <source>
        <strain evidence="2">VKM Ac-1940</strain>
    </source>
</reference>
<keyword evidence="1" id="KW-0812">Transmembrane</keyword>
<accession>A0A9W6M4L5</accession>
<protein>
    <submittedName>
        <fullName evidence="2">Uncharacterized protein</fullName>
    </submittedName>
</protein>